<name>X1NYC3_9ZZZZ</name>
<dbReference type="AlphaFoldDB" id="X1NYC3"/>
<reference evidence="2" key="1">
    <citation type="journal article" date="2014" name="Front. Microbiol.">
        <title>High frequency of phylogenetically diverse reductive dehalogenase-homologous genes in deep subseafloor sedimentary metagenomes.</title>
        <authorList>
            <person name="Kawai M."/>
            <person name="Futagami T."/>
            <person name="Toyoda A."/>
            <person name="Takaki Y."/>
            <person name="Nishi S."/>
            <person name="Hori S."/>
            <person name="Arai W."/>
            <person name="Tsubouchi T."/>
            <person name="Morono Y."/>
            <person name="Uchiyama I."/>
            <person name="Ito T."/>
            <person name="Fujiyama A."/>
            <person name="Inagaki F."/>
            <person name="Takami H."/>
        </authorList>
    </citation>
    <scope>NUCLEOTIDE SEQUENCE</scope>
    <source>
        <strain evidence="2">Expedition CK06-06</strain>
    </source>
</reference>
<evidence type="ECO:0000313" key="2">
    <source>
        <dbReference type="EMBL" id="GAI31790.1"/>
    </source>
</evidence>
<organism evidence="2">
    <name type="scientific">marine sediment metagenome</name>
    <dbReference type="NCBI Taxonomy" id="412755"/>
    <lineage>
        <taxon>unclassified sequences</taxon>
        <taxon>metagenomes</taxon>
        <taxon>ecological metagenomes</taxon>
    </lineage>
</organism>
<accession>X1NYC3</accession>
<feature type="transmembrane region" description="Helical" evidence="1">
    <location>
        <begin position="62"/>
        <end position="86"/>
    </location>
</feature>
<keyword evidence="1" id="KW-0812">Transmembrane</keyword>
<gene>
    <name evidence="2" type="ORF">S06H3_28930</name>
</gene>
<proteinExistence type="predicted"/>
<protein>
    <submittedName>
        <fullName evidence="2">Uncharacterized protein</fullName>
    </submittedName>
</protein>
<feature type="transmembrane region" description="Helical" evidence="1">
    <location>
        <begin position="158"/>
        <end position="178"/>
    </location>
</feature>
<feature type="non-terminal residue" evidence="2">
    <location>
        <position position="184"/>
    </location>
</feature>
<keyword evidence="1" id="KW-1133">Transmembrane helix</keyword>
<feature type="transmembrane region" description="Helical" evidence="1">
    <location>
        <begin position="130"/>
        <end position="151"/>
    </location>
</feature>
<sequence>MAALIWSVLIIQFHQRTLAEQEKLDISQLAKTKEATKIFQAKGERATIFAVAQRRLDVLEKWFIPIFSATIAVYQIAIGLYLLKAILATAEYEAKQPLICAICMTATAFVTFIISRYATGMSAQPQWKPLRAGGSIFLGIAVLCFALAIGLALAQFQILIVVNVIGFVVPVLLIVLGAETALNI</sequence>
<feature type="transmembrane region" description="Helical" evidence="1">
    <location>
        <begin position="98"/>
        <end position="118"/>
    </location>
</feature>
<dbReference type="EMBL" id="BARV01016920">
    <property type="protein sequence ID" value="GAI31790.1"/>
    <property type="molecule type" value="Genomic_DNA"/>
</dbReference>
<evidence type="ECO:0000256" key="1">
    <source>
        <dbReference type="SAM" id="Phobius"/>
    </source>
</evidence>
<keyword evidence="1" id="KW-0472">Membrane</keyword>
<comment type="caution">
    <text evidence="2">The sequence shown here is derived from an EMBL/GenBank/DDBJ whole genome shotgun (WGS) entry which is preliminary data.</text>
</comment>